<dbReference type="VEuPathDB" id="FungiDB:NECHADRAFT_81090"/>
<dbReference type="Proteomes" id="UP000005206">
    <property type="component" value="Chromosome 6"/>
</dbReference>
<dbReference type="GeneID" id="9670151"/>
<protein>
    <submittedName>
        <fullName evidence="1">Uncharacterized protein</fullName>
    </submittedName>
</protein>
<dbReference type="KEGG" id="nhe:NECHADRAFT_81090"/>
<dbReference type="EMBL" id="GG698925">
    <property type="protein sequence ID" value="EEU36847.1"/>
    <property type="molecule type" value="Genomic_DNA"/>
</dbReference>
<dbReference type="OMA" id="NNQSHYW"/>
<dbReference type="InParanoid" id="C7ZGH4"/>
<organism evidence="1 2">
    <name type="scientific">Fusarium vanettenii (strain ATCC MYA-4622 / CBS 123669 / FGSC 9596 / NRRL 45880 / 77-13-4)</name>
    <name type="common">Fusarium solani subsp. pisi</name>
    <dbReference type="NCBI Taxonomy" id="660122"/>
    <lineage>
        <taxon>Eukaryota</taxon>
        <taxon>Fungi</taxon>
        <taxon>Dikarya</taxon>
        <taxon>Ascomycota</taxon>
        <taxon>Pezizomycotina</taxon>
        <taxon>Sordariomycetes</taxon>
        <taxon>Hypocreomycetidae</taxon>
        <taxon>Hypocreales</taxon>
        <taxon>Nectriaceae</taxon>
        <taxon>Fusarium</taxon>
        <taxon>Fusarium solani species complex</taxon>
        <taxon>Fusarium vanettenii</taxon>
    </lineage>
</organism>
<gene>
    <name evidence="1" type="ORF">NECHADRAFT_81090</name>
</gene>
<sequence length="288" mass="32136">MAAAVTEAFNKDFSFLKYRAVDDEQEAVTVKRTAYWCYCGPLLDPFSSLDPDSALPANFYEFAAATFTGPVHSRFLPFLRYINSLLVSKGLKHYMLTIRATTPTPEYDRPRWHTDELFFSDLSKGNLPGTRLGLKSQYKNGERNSGTNWKICTTLLGPSTLFIPLEHQASARKRQENARVSASTEHECLSIRCVGCASAADVVREELTQTMKPLGVEAAMPGECSVFRVGRDFGAVHSEPSMSEGEHGRIFINVVPGTEEELRSLTTKWGMEFPRQCMSPFIAISNIV</sequence>
<keyword evidence="2" id="KW-1185">Reference proteome</keyword>
<dbReference type="AlphaFoldDB" id="C7ZGH4"/>
<accession>C7ZGH4</accession>
<dbReference type="HOGENOM" id="CLU_871454_0_0_1"/>
<dbReference type="RefSeq" id="XP_003042560.1">
    <property type="nucleotide sequence ID" value="XM_003042514.1"/>
</dbReference>
<proteinExistence type="predicted"/>
<reference evidence="1 2" key="1">
    <citation type="journal article" date="2009" name="PLoS Genet.">
        <title>The genome of Nectria haematococca: contribution of supernumerary chromosomes to gene expansion.</title>
        <authorList>
            <person name="Coleman J.J."/>
            <person name="Rounsley S.D."/>
            <person name="Rodriguez-Carres M."/>
            <person name="Kuo A."/>
            <person name="Wasmann C.C."/>
            <person name="Grimwood J."/>
            <person name="Schmutz J."/>
            <person name="Taga M."/>
            <person name="White G.J."/>
            <person name="Zhou S."/>
            <person name="Schwartz D.C."/>
            <person name="Freitag M."/>
            <person name="Ma L.J."/>
            <person name="Danchin E.G."/>
            <person name="Henrissat B."/>
            <person name="Coutinho P.M."/>
            <person name="Nelson D.R."/>
            <person name="Straney D."/>
            <person name="Napoli C.A."/>
            <person name="Barker B.M."/>
            <person name="Gribskov M."/>
            <person name="Rep M."/>
            <person name="Kroken S."/>
            <person name="Molnar I."/>
            <person name="Rensing C."/>
            <person name="Kennell J.C."/>
            <person name="Zamora J."/>
            <person name="Farman M.L."/>
            <person name="Selker E.U."/>
            <person name="Salamov A."/>
            <person name="Shapiro H."/>
            <person name="Pangilinan J."/>
            <person name="Lindquist E."/>
            <person name="Lamers C."/>
            <person name="Grigoriev I.V."/>
            <person name="Geiser D.M."/>
            <person name="Covert S.F."/>
            <person name="Temporini E."/>
            <person name="Vanetten H.D."/>
        </authorList>
    </citation>
    <scope>NUCLEOTIDE SEQUENCE [LARGE SCALE GENOMIC DNA]</scope>
    <source>
        <strain evidence="2">ATCC MYA-4622 / CBS 123669 / FGSC 9596 / NRRL 45880 / 77-13-4</strain>
    </source>
</reference>
<dbReference type="eggNOG" id="ENOG502RQ7F">
    <property type="taxonomic scope" value="Eukaryota"/>
</dbReference>
<dbReference type="OrthoDB" id="10261951at2759"/>
<evidence type="ECO:0000313" key="2">
    <source>
        <dbReference type="Proteomes" id="UP000005206"/>
    </source>
</evidence>
<name>C7ZGH4_FUSV7</name>
<evidence type="ECO:0000313" key="1">
    <source>
        <dbReference type="EMBL" id="EEU36847.1"/>
    </source>
</evidence>